<dbReference type="GO" id="GO:0003682">
    <property type="term" value="F:chromatin binding"/>
    <property type="evidence" value="ECO:0007669"/>
    <property type="project" value="InterPro"/>
</dbReference>
<organism evidence="3 4">
    <name type="scientific">Erythroxylum novogranatense</name>
    <dbReference type="NCBI Taxonomy" id="1862640"/>
    <lineage>
        <taxon>Eukaryota</taxon>
        <taxon>Viridiplantae</taxon>
        <taxon>Streptophyta</taxon>
        <taxon>Embryophyta</taxon>
        <taxon>Tracheophyta</taxon>
        <taxon>Spermatophyta</taxon>
        <taxon>Magnoliopsida</taxon>
        <taxon>eudicotyledons</taxon>
        <taxon>Gunneridae</taxon>
        <taxon>Pentapetalae</taxon>
        <taxon>rosids</taxon>
        <taxon>fabids</taxon>
        <taxon>Malpighiales</taxon>
        <taxon>Erythroxylaceae</taxon>
        <taxon>Erythroxylum</taxon>
    </lineage>
</organism>
<feature type="domain" description="SAWADEE" evidence="2">
    <location>
        <begin position="67"/>
        <end position="149"/>
    </location>
</feature>
<feature type="region of interest" description="Disordered" evidence="1">
    <location>
        <begin position="254"/>
        <end position="283"/>
    </location>
</feature>
<gene>
    <name evidence="3" type="ORF">K2173_001953</name>
</gene>
<evidence type="ECO:0000313" key="3">
    <source>
        <dbReference type="EMBL" id="KAJ8754055.1"/>
    </source>
</evidence>
<dbReference type="InterPro" id="IPR032001">
    <property type="entry name" value="SAWADEE_dom"/>
</dbReference>
<proteinExistence type="predicted"/>
<dbReference type="Proteomes" id="UP001159364">
    <property type="component" value="Linkage Group LG09"/>
</dbReference>
<dbReference type="InterPro" id="IPR039276">
    <property type="entry name" value="SHH1/2"/>
</dbReference>
<dbReference type="PANTHER" id="PTHR33827:SF9">
    <property type="entry name" value="SAWADEE DOMAIN-CONTAINING PROTEIN"/>
    <property type="match status" value="1"/>
</dbReference>
<feature type="region of interest" description="Disordered" evidence="1">
    <location>
        <begin position="614"/>
        <end position="634"/>
    </location>
</feature>
<dbReference type="Pfam" id="PF16719">
    <property type="entry name" value="SAWADEE"/>
    <property type="match status" value="1"/>
</dbReference>
<dbReference type="Gene3D" id="2.30.30.140">
    <property type="match status" value="1"/>
</dbReference>
<evidence type="ECO:0000313" key="4">
    <source>
        <dbReference type="Proteomes" id="UP001159364"/>
    </source>
</evidence>
<protein>
    <recommendedName>
        <fullName evidence="2">SAWADEE domain-containing protein</fullName>
    </recommendedName>
</protein>
<evidence type="ECO:0000259" key="2">
    <source>
        <dbReference type="Pfam" id="PF16719"/>
    </source>
</evidence>
<sequence>MVQGAILNSKPCEKRTSLGIHARSLSGQLLLSSTSTTTSLYSSSYRSTGDGLVVHFESSVSGVVLLKKDEVLTCLRFRSVPLQGDECSCIKEGDHVLASRDTGLDNLFCDAKVKKVKRVRHCRGPCRCTFAINWLHLNLKDEATVSSSSIMKLATGNINVHPIVALLLGSTKATGFSSASPLLTVSEDVNYEIDLTKLLEKQAKEISSPDDPYKKCIPAKTQTGIEVDKKQHCQLVLPIKTGIQTVEVLSDKKPRRITRNSSSLQGDVEVAAPPTPASPVEGDNSETRFCLSPLAACAALASRVQVTPKSVTVGGLFSKDKVFSDAPTDCMSVVPKSVGMGKSIISIEKAVSWKPQSVEFSCDGHRETWNNEEKTSKCMSSTTKISILGRLSSNIESLCPSELIEPAKATRITRSAVQKDAAFRDNSFLNDSTGEMALKSSTNRNKRACSAHQERQTLGVEMDTQFHKTLSDNSGKHDAVNMSNGAGSCDSVRTDACADDFAVSASTKRKRFTRLAIVKEIEPLAVVLEDKLSHVSVSNYSQRAASVVENGVNGRSNVNAHMRTESASTMLSAPTSRKRFTRSAVKEKESRAMEGNNKSMVGVELDSLEVTLADSESSECTKKSSTTGQTEGKVLGDDTRIQGQKNFISARMQLADTSSKGFLPRTRSQNKSLPTRNV</sequence>
<dbReference type="AlphaFoldDB" id="A0AAV8SPT7"/>
<dbReference type="EMBL" id="JAIWQS010000009">
    <property type="protein sequence ID" value="KAJ8754055.1"/>
    <property type="molecule type" value="Genomic_DNA"/>
</dbReference>
<evidence type="ECO:0000256" key="1">
    <source>
        <dbReference type="SAM" id="MobiDB-lite"/>
    </source>
</evidence>
<reference evidence="3 4" key="1">
    <citation type="submission" date="2021-09" db="EMBL/GenBank/DDBJ databases">
        <title>Genomic insights and catalytic innovation underlie evolution of tropane alkaloids biosynthesis.</title>
        <authorList>
            <person name="Wang Y.-J."/>
            <person name="Tian T."/>
            <person name="Huang J.-P."/>
            <person name="Huang S.-X."/>
        </authorList>
    </citation>
    <scope>NUCLEOTIDE SEQUENCE [LARGE SCALE GENOMIC DNA]</scope>
    <source>
        <strain evidence="3">KIB-2018</strain>
        <tissue evidence="3">Leaf</tissue>
    </source>
</reference>
<feature type="region of interest" description="Disordered" evidence="1">
    <location>
        <begin position="658"/>
        <end position="678"/>
    </location>
</feature>
<accession>A0AAV8SPT7</accession>
<name>A0AAV8SPT7_9ROSI</name>
<comment type="caution">
    <text evidence="3">The sequence shown here is derived from an EMBL/GenBank/DDBJ whole genome shotgun (WGS) entry which is preliminary data.</text>
</comment>
<dbReference type="PANTHER" id="PTHR33827">
    <property type="entry name" value="PROTEIN SAWADEE HOMEODOMAIN HOMOLOG 2"/>
    <property type="match status" value="1"/>
</dbReference>
<keyword evidence="4" id="KW-1185">Reference proteome</keyword>